<evidence type="ECO:0000256" key="2">
    <source>
        <dbReference type="ARBA" id="ARBA00022786"/>
    </source>
</evidence>
<dbReference type="Proteomes" id="UP000187209">
    <property type="component" value="Unassembled WGS sequence"/>
</dbReference>
<dbReference type="InterPro" id="IPR004854">
    <property type="entry name" value="Ufd1-like"/>
</dbReference>
<name>A0A1R2CI95_9CILI</name>
<evidence type="ECO:0000313" key="5">
    <source>
        <dbReference type="Proteomes" id="UP000187209"/>
    </source>
</evidence>
<keyword evidence="5" id="KW-1185">Reference proteome</keyword>
<gene>
    <name evidence="4" type="ORF">SteCoe_9227</name>
</gene>
<dbReference type="GO" id="GO:0031593">
    <property type="term" value="F:polyubiquitin modification-dependent protein binding"/>
    <property type="evidence" value="ECO:0007669"/>
    <property type="project" value="TreeGrafter"/>
</dbReference>
<organism evidence="4 5">
    <name type="scientific">Stentor coeruleus</name>
    <dbReference type="NCBI Taxonomy" id="5963"/>
    <lineage>
        <taxon>Eukaryota</taxon>
        <taxon>Sar</taxon>
        <taxon>Alveolata</taxon>
        <taxon>Ciliophora</taxon>
        <taxon>Postciliodesmatophora</taxon>
        <taxon>Heterotrichea</taxon>
        <taxon>Heterotrichida</taxon>
        <taxon>Stentoridae</taxon>
        <taxon>Stentor</taxon>
    </lineage>
</organism>
<sequence>MKISQTLNNPYLHQFSRILPLSCHENYNEDLEFSDKVILPATIFLIIKQCHLPLPPVFTIKPLRDTAVPIICGAFEFTAEEDTIYCPDWMLKKLNRRNKYYSGDLLIEILQSRKKNTYTFPLIKKIEIMLDENIEPEYCRKGIQLYTVLIKGETINLKLYNKKIIKATIIGLLPKNKCLIKNNNFEIVVMKKSLEIINYEKNDEVSPLIQSLPISLLSKAKMMDKRKTEAYTPWEHRIQPIRLEGESVDLLPWNKEDIPLRPPEVMKNEVTTQTLPEIMFYPSRPAENFKKKHRKMLSMAFPLINVPDFRPLTTLENEFKYKSASQSPAILHLDKNHKKSVY</sequence>
<dbReference type="PANTHER" id="PTHR12555">
    <property type="entry name" value="UBIQUITIN FUSION DEGRADATON PROTEIN 1"/>
    <property type="match status" value="1"/>
</dbReference>
<dbReference type="Pfam" id="PF03152">
    <property type="entry name" value="UFD1_N1"/>
    <property type="match status" value="1"/>
</dbReference>
<accession>A0A1R2CI95</accession>
<evidence type="ECO:0000256" key="1">
    <source>
        <dbReference type="ARBA" id="ARBA00006043"/>
    </source>
</evidence>
<dbReference type="EMBL" id="MPUH01000142">
    <property type="protein sequence ID" value="OMJ88764.1"/>
    <property type="molecule type" value="Genomic_DNA"/>
</dbReference>
<protein>
    <recommendedName>
        <fullName evidence="3">Ubiquitin fusion degradation protein UFD1 N-terminal subdomain 1 domain-containing protein</fullName>
    </recommendedName>
</protein>
<comment type="caution">
    <text evidence="4">The sequence shown here is derived from an EMBL/GenBank/DDBJ whole genome shotgun (WGS) entry which is preliminary data.</text>
</comment>
<evidence type="ECO:0000313" key="4">
    <source>
        <dbReference type="EMBL" id="OMJ88764.1"/>
    </source>
</evidence>
<dbReference type="GO" id="GO:0036503">
    <property type="term" value="P:ERAD pathway"/>
    <property type="evidence" value="ECO:0007669"/>
    <property type="project" value="TreeGrafter"/>
</dbReference>
<proteinExistence type="inferred from homology"/>
<dbReference type="InterPro" id="IPR042299">
    <property type="entry name" value="Ufd1-like_Nn"/>
</dbReference>
<dbReference type="PANTHER" id="PTHR12555:SF13">
    <property type="entry name" value="UBIQUITIN RECOGNITION FACTOR IN ER-ASSOCIATED DEGRADATION PROTEIN 1"/>
    <property type="match status" value="1"/>
</dbReference>
<comment type="similarity">
    <text evidence="1">Belongs to the UFD1 family.</text>
</comment>
<dbReference type="OrthoDB" id="324779at2759"/>
<dbReference type="GO" id="GO:0034098">
    <property type="term" value="C:VCP-NPL4-UFD1 AAA ATPase complex"/>
    <property type="evidence" value="ECO:0007669"/>
    <property type="project" value="TreeGrafter"/>
</dbReference>
<dbReference type="AlphaFoldDB" id="A0A1R2CI95"/>
<keyword evidence="2" id="KW-0833">Ubl conjugation pathway</keyword>
<dbReference type="Gene3D" id="2.40.40.50">
    <property type="entry name" value="Ubiquitin fusion degradation protein UFD1, N-terminal domain"/>
    <property type="match status" value="1"/>
</dbReference>
<dbReference type="GO" id="GO:0006511">
    <property type="term" value="P:ubiquitin-dependent protein catabolic process"/>
    <property type="evidence" value="ECO:0007669"/>
    <property type="project" value="InterPro"/>
</dbReference>
<reference evidence="4 5" key="1">
    <citation type="submission" date="2016-11" db="EMBL/GenBank/DDBJ databases">
        <title>The macronuclear genome of Stentor coeruleus: a giant cell with tiny introns.</title>
        <authorList>
            <person name="Slabodnick M."/>
            <person name="Ruby J.G."/>
            <person name="Reiff S.B."/>
            <person name="Swart E.C."/>
            <person name="Gosai S."/>
            <person name="Prabakaran S."/>
            <person name="Witkowska E."/>
            <person name="Larue G.E."/>
            <person name="Fisher S."/>
            <person name="Freeman R.M."/>
            <person name="Gunawardena J."/>
            <person name="Chu W."/>
            <person name="Stover N.A."/>
            <person name="Gregory B.D."/>
            <person name="Nowacki M."/>
            <person name="Derisi J."/>
            <person name="Roy S.W."/>
            <person name="Marshall W.F."/>
            <person name="Sood P."/>
        </authorList>
    </citation>
    <scope>NUCLEOTIDE SEQUENCE [LARGE SCALE GENOMIC DNA]</scope>
    <source>
        <strain evidence="4">WM001</strain>
    </source>
</reference>
<feature type="domain" description="Ubiquitin fusion degradation protein UFD1 N-terminal subdomain 1" evidence="3">
    <location>
        <begin position="17"/>
        <end position="98"/>
    </location>
</feature>
<dbReference type="InterPro" id="IPR055417">
    <property type="entry name" value="UFD1_N1"/>
</dbReference>
<evidence type="ECO:0000259" key="3">
    <source>
        <dbReference type="Pfam" id="PF03152"/>
    </source>
</evidence>